<organism evidence="2 3">
    <name type="scientific">Tanacetum coccineum</name>
    <dbReference type="NCBI Taxonomy" id="301880"/>
    <lineage>
        <taxon>Eukaryota</taxon>
        <taxon>Viridiplantae</taxon>
        <taxon>Streptophyta</taxon>
        <taxon>Embryophyta</taxon>
        <taxon>Tracheophyta</taxon>
        <taxon>Spermatophyta</taxon>
        <taxon>Magnoliopsida</taxon>
        <taxon>eudicotyledons</taxon>
        <taxon>Gunneridae</taxon>
        <taxon>Pentapetalae</taxon>
        <taxon>asterids</taxon>
        <taxon>campanulids</taxon>
        <taxon>Asterales</taxon>
        <taxon>Asteraceae</taxon>
        <taxon>Asteroideae</taxon>
        <taxon>Anthemideae</taxon>
        <taxon>Anthemidinae</taxon>
        <taxon>Tanacetum</taxon>
    </lineage>
</organism>
<name>A0ABQ5ABU4_9ASTR</name>
<evidence type="ECO:0000313" key="3">
    <source>
        <dbReference type="Proteomes" id="UP001151760"/>
    </source>
</evidence>
<reference evidence="2" key="1">
    <citation type="journal article" date="2022" name="Int. J. Mol. Sci.">
        <title>Draft Genome of Tanacetum Coccineum: Genomic Comparison of Closely Related Tanacetum-Family Plants.</title>
        <authorList>
            <person name="Yamashiro T."/>
            <person name="Shiraishi A."/>
            <person name="Nakayama K."/>
            <person name="Satake H."/>
        </authorList>
    </citation>
    <scope>NUCLEOTIDE SEQUENCE</scope>
</reference>
<feature type="compositionally biased region" description="Low complexity" evidence="1">
    <location>
        <begin position="124"/>
        <end position="135"/>
    </location>
</feature>
<keyword evidence="3" id="KW-1185">Reference proteome</keyword>
<feature type="compositionally biased region" description="Acidic residues" evidence="1">
    <location>
        <begin position="53"/>
        <end position="66"/>
    </location>
</feature>
<evidence type="ECO:0000313" key="2">
    <source>
        <dbReference type="EMBL" id="GJS98590.1"/>
    </source>
</evidence>
<feature type="compositionally biased region" description="Basic and acidic residues" evidence="1">
    <location>
        <begin position="367"/>
        <end position="380"/>
    </location>
</feature>
<dbReference type="EMBL" id="BQNB010012056">
    <property type="protein sequence ID" value="GJS98590.1"/>
    <property type="molecule type" value="Genomic_DNA"/>
</dbReference>
<proteinExistence type="predicted"/>
<reference evidence="2" key="2">
    <citation type="submission" date="2022-01" db="EMBL/GenBank/DDBJ databases">
        <authorList>
            <person name="Yamashiro T."/>
            <person name="Shiraishi A."/>
            <person name="Satake H."/>
            <person name="Nakayama K."/>
        </authorList>
    </citation>
    <scope>NUCLEOTIDE SEQUENCE</scope>
</reference>
<feature type="compositionally biased region" description="Basic residues" evidence="1">
    <location>
        <begin position="381"/>
        <end position="391"/>
    </location>
</feature>
<gene>
    <name evidence="2" type="ORF">Tco_0819760</name>
</gene>
<dbReference type="Proteomes" id="UP001151760">
    <property type="component" value="Unassembled WGS sequence"/>
</dbReference>
<feature type="compositionally biased region" description="Acidic residues" evidence="1">
    <location>
        <begin position="204"/>
        <end position="216"/>
    </location>
</feature>
<comment type="caution">
    <text evidence="2">The sequence shown here is derived from an EMBL/GenBank/DDBJ whole genome shotgun (WGS) entry which is preliminary data.</text>
</comment>
<feature type="region of interest" description="Disordered" evidence="1">
    <location>
        <begin position="367"/>
        <end position="391"/>
    </location>
</feature>
<feature type="compositionally biased region" description="Basic and acidic residues" evidence="1">
    <location>
        <begin position="67"/>
        <end position="101"/>
    </location>
</feature>
<evidence type="ECO:0000256" key="1">
    <source>
        <dbReference type="SAM" id="MobiDB-lite"/>
    </source>
</evidence>
<protein>
    <submittedName>
        <fullName evidence="2">Uncharacterized protein</fullName>
    </submittedName>
</protein>
<feature type="compositionally biased region" description="Basic and acidic residues" evidence="1">
    <location>
        <begin position="156"/>
        <end position="176"/>
    </location>
</feature>
<feature type="compositionally biased region" description="Basic and acidic residues" evidence="1">
    <location>
        <begin position="217"/>
        <end position="232"/>
    </location>
</feature>
<sequence length="527" mass="61733">MAEKCLLKQRFQARAFLKKHMVHQRVLYEGRTMDIVERDKDIEEKYTYKIEGTEEQNEGTEEQNEGTEEHNEGTEEHNEGTEEHNEGTEEHIEGTEEHIEGTEEQIESTDGQRKGTEDHTEEGSATQATQTPTSTIFGDDETIAKVLLNMSQAKAVSREKEKGVELKDIEETDRPRPTSTRSLLTLKPLPKIDPKDKGKKKIEEEDESESESDGIPEAEKKFKQLESDEEMARKIQEEWEGEEERNRIAEEKAANEALIRNFDDIKARIEADRLLAEKLQEQEREQFTIEERAKFLHDIIAAQRRFLAQQRSEATRNRPPTKNQLRNQMMTNLKHVGNFKHAELKIKKFWEVQALYEILRGVDSSKSESTSRRKVKEEVKRRRVKKKRSTRKRKLVLGKKDEVRKRRYSSKTPSEDEFQDEIPEGFDRVLWGDLMIMFNPDDENEFWNSQQDWNIVSWKLHGSSGVHTLVTETGLVIHMLVEKKYPLRKEVLMQMLKLKLESEEDSTMALELIRFIKKILAELEPEE</sequence>
<feature type="region of interest" description="Disordered" evidence="1">
    <location>
        <begin position="47"/>
        <end position="137"/>
    </location>
</feature>
<accession>A0ABQ5ABU4</accession>
<feature type="compositionally biased region" description="Basic and acidic residues" evidence="1">
    <location>
        <begin position="110"/>
        <end position="122"/>
    </location>
</feature>
<feature type="region of interest" description="Disordered" evidence="1">
    <location>
        <begin position="152"/>
        <end position="232"/>
    </location>
</feature>